<dbReference type="GO" id="GO:0016757">
    <property type="term" value="F:glycosyltransferase activity"/>
    <property type="evidence" value="ECO:0007669"/>
    <property type="project" value="UniProtKB-KW"/>
</dbReference>
<dbReference type="Gene3D" id="3.90.550.10">
    <property type="entry name" value="Spore Coat Polysaccharide Biosynthesis Protein SpsA, Chain A"/>
    <property type="match status" value="1"/>
</dbReference>
<dbReference type="EMBL" id="JARVCO010000010">
    <property type="protein sequence ID" value="MDZ8118708.1"/>
    <property type="molecule type" value="Genomic_DNA"/>
</dbReference>
<organism evidence="2 3">
    <name type="scientific">Pontiella agarivorans</name>
    <dbReference type="NCBI Taxonomy" id="3038953"/>
    <lineage>
        <taxon>Bacteria</taxon>
        <taxon>Pseudomonadati</taxon>
        <taxon>Kiritimatiellota</taxon>
        <taxon>Kiritimatiellia</taxon>
        <taxon>Kiritimatiellales</taxon>
        <taxon>Pontiellaceae</taxon>
        <taxon>Pontiella</taxon>
    </lineage>
</organism>
<dbReference type="SUPFAM" id="SSF53448">
    <property type="entry name" value="Nucleotide-diphospho-sugar transferases"/>
    <property type="match status" value="1"/>
</dbReference>
<comment type="caution">
    <text evidence="2">The sequence shown here is derived from an EMBL/GenBank/DDBJ whole genome shotgun (WGS) entry which is preliminary data.</text>
</comment>
<evidence type="ECO:0000313" key="3">
    <source>
        <dbReference type="Proteomes" id="UP001290861"/>
    </source>
</evidence>
<dbReference type="PANTHER" id="PTHR43685">
    <property type="entry name" value="GLYCOSYLTRANSFERASE"/>
    <property type="match status" value="1"/>
</dbReference>
<dbReference type="InterPro" id="IPR001173">
    <property type="entry name" value="Glyco_trans_2-like"/>
</dbReference>
<feature type="domain" description="Glycosyltransferase 2-like" evidence="1">
    <location>
        <begin position="7"/>
        <end position="132"/>
    </location>
</feature>
<keyword evidence="2" id="KW-0808">Transferase</keyword>
<evidence type="ECO:0000313" key="2">
    <source>
        <dbReference type="EMBL" id="MDZ8118708.1"/>
    </source>
</evidence>
<dbReference type="PANTHER" id="PTHR43685:SF13">
    <property type="entry name" value="O ANTIGEN BIOSYNTHESIS RHAMNOSYLTRANSFERASE RFBN"/>
    <property type="match status" value="1"/>
</dbReference>
<reference evidence="2 3" key="1">
    <citation type="journal article" date="2024" name="Appl. Environ. Microbiol.">
        <title>Pontiella agarivorans sp. nov., a novel marine anaerobic bacterium capable of degrading macroalgal polysaccharides and fixing nitrogen.</title>
        <authorList>
            <person name="Liu N."/>
            <person name="Kivenson V."/>
            <person name="Peng X."/>
            <person name="Cui Z."/>
            <person name="Lankiewicz T.S."/>
            <person name="Gosselin K.M."/>
            <person name="English C.J."/>
            <person name="Blair E.M."/>
            <person name="O'Malley M.A."/>
            <person name="Valentine D.L."/>
        </authorList>
    </citation>
    <scope>NUCLEOTIDE SEQUENCE [LARGE SCALE GENOMIC DNA]</scope>
    <source>
        <strain evidence="2 3">NLcol2</strain>
    </source>
</reference>
<proteinExistence type="predicted"/>
<gene>
    <name evidence="2" type="ORF">P9H32_08705</name>
</gene>
<sequence length="271" mass="31105">MPPSVAIIMRAKNEMPYVEQALEMLQQQTLRTFDLFAVDSGSTDGSFQALEKSQCSLQQIPPEEYVPGRVLNRAIEKTGHDLIVLLNADAVPQHKDWLEKLIAPILGNEAEVTFSKQVARPDAKFIVRYDYDRAYRKENLNPGFFSAVACAFTRSLWESHPFPEPGYAEDARWAAALIQQGIRIRLQEDSVVEHSHNYSLTGLYQKRYRQALVSCQFPNAGKQALRCLQEIIRDLAYTVFRFRPLTIPYNLIYRLTIHRADYRGQKDAHES</sequence>
<dbReference type="CDD" id="cd00761">
    <property type="entry name" value="Glyco_tranf_GTA_type"/>
    <property type="match status" value="1"/>
</dbReference>
<keyword evidence="3" id="KW-1185">Reference proteome</keyword>
<keyword evidence="2" id="KW-0328">Glycosyltransferase</keyword>
<evidence type="ECO:0000259" key="1">
    <source>
        <dbReference type="Pfam" id="PF00535"/>
    </source>
</evidence>
<dbReference type="Proteomes" id="UP001290861">
    <property type="component" value="Unassembled WGS sequence"/>
</dbReference>
<dbReference type="InterPro" id="IPR050834">
    <property type="entry name" value="Glycosyltransf_2"/>
</dbReference>
<accession>A0ABU5MX44</accession>
<name>A0ABU5MX44_9BACT</name>
<dbReference type="EC" id="2.4.-.-" evidence="2"/>
<dbReference type="Pfam" id="PF00535">
    <property type="entry name" value="Glycos_transf_2"/>
    <property type="match status" value="1"/>
</dbReference>
<dbReference type="InterPro" id="IPR029044">
    <property type="entry name" value="Nucleotide-diphossugar_trans"/>
</dbReference>
<protein>
    <submittedName>
        <fullName evidence="2">Glycosyltransferase</fullName>
        <ecNumber evidence="2">2.4.-.-</ecNumber>
    </submittedName>
</protein>
<dbReference type="RefSeq" id="WP_322608506.1">
    <property type="nucleotide sequence ID" value="NZ_JARVCO010000010.1"/>
</dbReference>